<protein>
    <recommendedName>
        <fullName evidence="5">Pyridoxal phosphate-dependent transferase</fullName>
    </recommendedName>
</protein>
<dbReference type="GO" id="GO:0016831">
    <property type="term" value="F:carboxy-lyase activity"/>
    <property type="evidence" value="ECO:0007669"/>
    <property type="project" value="UniProtKB-KW"/>
</dbReference>
<name>A0A6G1MCT3_ORBOL</name>
<dbReference type="InterPro" id="IPR051151">
    <property type="entry name" value="Group_II_Decarboxylase"/>
</dbReference>
<dbReference type="SUPFAM" id="SSF53383">
    <property type="entry name" value="PLP-dependent transferases"/>
    <property type="match status" value="2"/>
</dbReference>
<evidence type="ECO:0000313" key="4">
    <source>
        <dbReference type="Proteomes" id="UP000483672"/>
    </source>
</evidence>
<keyword evidence="2" id="KW-0456">Lyase</keyword>
<accession>A0A6G1MCT3</accession>
<comment type="caution">
    <text evidence="3">The sequence shown here is derived from an EMBL/GenBank/DDBJ whole genome shotgun (WGS) entry which is preliminary data.</text>
</comment>
<dbReference type="Gene3D" id="3.40.640.10">
    <property type="entry name" value="Type I PLP-dependent aspartate aminotransferase-like (Major domain)"/>
    <property type="match status" value="2"/>
</dbReference>
<sequence>MVAPNSQVLAVRSDLSTVELKEDAMIESFKLKDSKPAVTIISVSELPSPASSSPSNTPQIYPQPCRPEIAITNPVNLQSIFESSQVQWIDDPVITSWRNPNHKIYDILTSANELLEKWTLIASRTPFSPLSDPLWLETGRILKNVGLPWHNNQVGMADDLDSSWPFHFKSYERDTLRAKGSRVGDPNASGYICHPSEANCYCIRALQQELRERYPKSQPLVVYDKFDQGILYCVESFFGLQSHRINLSDRIEDIVENLREITGGSHRPVIFIANLATVDGRYDDINVISEISKHIPILLHLDMTQNFDYVTTLPQHDRNLLGIDRINLGSKSLNQPIRLPDGSITACTIVAGGTNHTDPPLALALKPTSLGGTDFVRVSYVRGRDQTLAGSRDSIGPLWFSLQEVRFGEGGFREIYQRCREMRENLVQALNAYGISVTPLPYSPDIIIRDCSKEQADELLSLGAVPTRTGVLLAIQPSVTSENLEQVVKIMSYHTIRRHSINPTYIDFSSLYQVPQSVTRDLSSTVESWKILTRSSSGYPLYMGSLSALGPVIGQFLGVNIPADWLNTQKKALLVSRMQSFGILTPKDRANFRAAFTNGSTMGNRMGLQTALKRLPQAIIYFSTETHYSVIKTMRDCDTITRRWLGRKPKFSQIPCNKDSSISIDLLVQRALVDKQEALESGEEYQMILLANIGTTFVGARDGLKEIYSKLRGVGIRISHLHADGAFDFGYSTYGIKLGPPGAVGPDGVPMVQGITLSNHKAMGSVVSGEVISYSPGNELSALEWTVDPRIIFERWLYSQAYPPAECEALLRYCQDNASRLEQSLRRIGVVTKRNPGSMIVVLEKPPAWIIEEFALRPEGDWVHFITVPDISPGTIDLFVDRMKQFKSSCLAAFSYINPSINTIMNSQIETRCIQSRDPLAKQVVELAKGAAPLAPGGNYDNLASTVIPSMRSALSIAILNIFGQELEAVLLMESFRDQTMKAGALLIKSYHVERAEPIVAVAKILSGFMAKHTGARLISDESSYTCYLI</sequence>
<dbReference type="Proteomes" id="UP000483672">
    <property type="component" value="Unassembled WGS sequence"/>
</dbReference>
<evidence type="ECO:0008006" key="5">
    <source>
        <dbReference type="Google" id="ProtNLM"/>
    </source>
</evidence>
<keyword evidence="2" id="KW-0210">Decarboxylase</keyword>
<dbReference type="EMBL" id="WIPF01000060">
    <property type="protein sequence ID" value="KAF3217079.1"/>
    <property type="molecule type" value="Genomic_DNA"/>
</dbReference>
<evidence type="ECO:0000256" key="1">
    <source>
        <dbReference type="ARBA" id="ARBA00009533"/>
    </source>
</evidence>
<gene>
    <name evidence="3" type="ORF">TWF191_008759</name>
</gene>
<dbReference type="PANTHER" id="PTHR46101">
    <property type="match status" value="1"/>
</dbReference>
<dbReference type="PANTHER" id="PTHR46101:SF2">
    <property type="entry name" value="SERINE DECARBOXYLASE"/>
    <property type="match status" value="1"/>
</dbReference>
<dbReference type="InterPro" id="IPR015424">
    <property type="entry name" value="PyrdxlP-dep_Trfase"/>
</dbReference>
<reference evidence="3 4" key="1">
    <citation type="submission" date="2019-06" db="EMBL/GenBank/DDBJ databases">
        <authorList>
            <person name="Palmer J.M."/>
        </authorList>
    </citation>
    <scope>NUCLEOTIDE SEQUENCE [LARGE SCALE GENOMIC DNA]</scope>
    <source>
        <strain evidence="3 4">TWF191</strain>
    </source>
</reference>
<proteinExistence type="inferred from homology"/>
<dbReference type="InterPro" id="IPR015421">
    <property type="entry name" value="PyrdxlP-dep_Trfase_major"/>
</dbReference>
<evidence type="ECO:0000313" key="3">
    <source>
        <dbReference type="EMBL" id="KAF3217079.1"/>
    </source>
</evidence>
<dbReference type="AlphaFoldDB" id="A0A6G1MCT3"/>
<comment type="similarity">
    <text evidence="1">Belongs to the group II decarboxylase family.</text>
</comment>
<organism evidence="3 4">
    <name type="scientific">Orbilia oligospora</name>
    <name type="common">Nematode-trapping fungus</name>
    <name type="synonym">Arthrobotrys oligospora</name>
    <dbReference type="NCBI Taxonomy" id="2813651"/>
    <lineage>
        <taxon>Eukaryota</taxon>
        <taxon>Fungi</taxon>
        <taxon>Dikarya</taxon>
        <taxon>Ascomycota</taxon>
        <taxon>Pezizomycotina</taxon>
        <taxon>Orbiliomycetes</taxon>
        <taxon>Orbiliales</taxon>
        <taxon>Orbiliaceae</taxon>
        <taxon>Orbilia</taxon>
    </lineage>
</organism>
<evidence type="ECO:0000256" key="2">
    <source>
        <dbReference type="ARBA" id="ARBA00022793"/>
    </source>
</evidence>